<sequence length="116" mass="12512">MPYRKTDDIELISSAQRTSSSTGSYYKVEDLIEGRVYIDITALSGSDTPTLTVTVQDSPDGTDWYTHTASGALTATGNYPLSLTNFGKYIRISYAISGTFTAGQGITFDITFVGKS</sequence>
<reference evidence="2" key="1">
    <citation type="submission" date="2020-03" db="EMBL/GenBank/DDBJ databases">
        <title>The deep terrestrial virosphere.</title>
        <authorList>
            <person name="Holmfeldt K."/>
            <person name="Nilsson E."/>
            <person name="Simone D."/>
            <person name="Lopez-Fernandez M."/>
            <person name="Wu X."/>
            <person name="de Brujin I."/>
            <person name="Lundin D."/>
            <person name="Andersson A."/>
            <person name="Bertilsson S."/>
            <person name="Dopson M."/>
        </authorList>
    </citation>
    <scope>NUCLEOTIDE SEQUENCE</scope>
    <source>
        <strain evidence="4">MM415A00246</strain>
        <strain evidence="3">MM415B00896</strain>
        <strain evidence="2">TM448A01877</strain>
    </source>
</reference>
<name>A0A6H1ZU27_9ZZZZ</name>
<evidence type="ECO:0000259" key="1">
    <source>
        <dbReference type="Pfam" id="PF19912"/>
    </source>
</evidence>
<gene>
    <name evidence="4" type="ORF">MM415A00246_0050</name>
    <name evidence="3" type="ORF">MM415B00896_0019</name>
    <name evidence="2" type="ORF">TM448A01877_0004</name>
</gene>
<dbReference type="Pfam" id="PF19912">
    <property type="entry name" value="DUF6385"/>
    <property type="match status" value="1"/>
</dbReference>
<evidence type="ECO:0000313" key="4">
    <source>
        <dbReference type="EMBL" id="QJA83928.1"/>
    </source>
</evidence>
<evidence type="ECO:0000313" key="2">
    <source>
        <dbReference type="EMBL" id="QJA50710.1"/>
    </source>
</evidence>
<evidence type="ECO:0000313" key="3">
    <source>
        <dbReference type="EMBL" id="QJA61742.1"/>
    </source>
</evidence>
<protein>
    <recommendedName>
        <fullName evidence="1">DUF6385 domain-containing protein</fullName>
    </recommendedName>
</protein>
<dbReference type="EMBL" id="MT144213">
    <property type="protein sequence ID" value="QJA50710.1"/>
    <property type="molecule type" value="Genomic_DNA"/>
</dbReference>
<organism evidence="2">
    <name type="scientific">viral metagenome</name>
    <dbReference type="NCBI Taxonomy" id="1070528"/>
    <lineage>
        <taxon>unclassified sequences</taxon>
        <taxon>metagenomes</taxon>
        <taxon>organismal metagenomes</taxon>
    </lineage>
</organism>
<dbReference type="EMBL" id="MT141451">
    <property type="protein sequence ID" value="QJA61742.1"/>
    <property type="molecule type" value="Genomic_DNA"/>
</dbReference>
<proteinExistence type="predicted"/>
<accession>A0A6H1ZU27</accession>
<dbReference type="InterPro" id="IPR045965">
    <property type="entry name" value="DUF6385"/>
</dbReference>
<dbReference type="EMBL" id="MT142520">
    <property type="protein sequence ID" value="QJA83928.1"/>
    <property type="molecule type" value="Genomic_DNA"/>
</dbReference>
<feature type="domain" description="DUF6385" evidence="1">
    <location>
        <begin position="50"/>
        <end position="113"/>
    </location>
</feature>
<dbReference type="AlphaFoldDB" id="A0A6H1ZU27"/>